<organism evidence="1 2">
    <name type="scientific">Ascidiaceihabitans donghaensis</name>
    <dbReference type="NCBI Taxonomy" id="1510460"/>
    <lineage>
        <taxon>Bacteria</taxon>
        <taxon>Pseudomonadati</taxon>
        <taxon>Pseudomonadota</taxon>
        <taxon>Alphaproteobacteria</taxon>
        <taxon>Rhodobacterales</taxon>
        <taxon>Paracoccaceae</taxon>
        <taxon>Ascidiaceihabitans</taxon>
    </lineage>
</organism>
<gene>
    <name evidence="1" type="ORF">ASD8599_03865</name>
</gene>
<keyword evidence="2" id="KW-1185">Reference proteome</keyword>
<accession>A0A2R8BP69</accession>
<name>A0A2R8BP69_9RHOB</name>
<evidence type="ECO:0000313" key="1">
    <source>
        <dbReference type="EMBL" id="SPH27399.1"/>
    </source>
</evidence>
<dbReference type="Proteomes" id="UP000244880">
    <property type="component" value="Unassembled WGS sequence"/>
</dbReference>
<dbReference type="RefSeq" id="WP_281261567.1">
    <property type="nucleotide sequence ID" value="NZ_OMOR01000002.1"/>
</dbReference>
<dbReference type="AlphaFoldDB" id="A0A2R8BP69"/>
<protein>
    <submittedName>
        <fullName evidence="1">Uncharacterized protein</fullName>
    </submittedName>
</protein>
<reference evidence="1 2" key="1">
    <citation type="submission" date="2018-03" db="EMBL/GenBank/DDBJ databases">
        <authorList>
            <person name="Keele B.F."/>
        </authorList>
    </citation>
    <scope>NUCLEOTIDE SEQUENCE [LARGE SCALE GENOMIC DNA]</scope>
    <source>
        <strain evidence="1 2">CECT 8599</strain>
    </source>
</reference>
<sequence>MIGAGLAGGDWVLIAELIETALIGCDHTLVEFAGSGARRFPRAP</sequence>
<dbReference type="EMBL" id="OMOR01000002">
    <property type="protein sequence ID" value="SPH27399.1"/>
    <property type="molecule type" value="Genomic_DNA"/>
</dbReference>
<proteinExistence type="predicted"/>
<evidence type="ECO:0000313" key="2">
    <source>
        <dbReference type="Proteomes" id="UP000244880"/>
    </source>
</evidence>